<evidence type="ECO:0000313" key="7">
    <source>
        <dbReference type="Proteomes" id="UP000799291"/>
    </source>
</evidence>
<feature type="domain" description="GED" evidence="4">
    <location>
        <begin position="796"/>
        <end position="893"/>
    </location>
</feature>
<dbReference type="GO" id="GO:0008017">
    <property type="term" value="F:microtubule binding"/>
    <property type="evidence" value="ECO:0007669"/>
    <property type="project" value="TreeGrafter"/>
</dbReference>
<dbReference type="Pfam" id="PF00350">
    <property type="entry name" value="Dynamin_N"/>
    <property type="match status" value="1"/>
</dbReference>
<dbReference type="PANTHER" id="PTHR11566:SF131">
    <property type="entry name" value="GTPASE, PUTATIVE (AFU_ORTHOLOGUE AFUA_6G07630)-RELATED"/>
    <property type="match status" value="1"/>
</dbReference>
<keyword evidence="1" id="KW-0547">Nucleotide-binding</keyword>
<dbReference type="EMBL" id="MU005601">
    <property type="protein sequence ID" value="KAF2679716.1"/>
    <property type="molecule type" value="Genomic_DNA"/>
</dbReference>
<feature type="domain" description="Dynamin-type G" evidence="5">
    <location>
        <begin position="118"/>
        <end position="439"/>
    </location>
</feature>
<name>A0A6G1IN98_9PLEO</name>
<dbReference type="CDD" id="cd08771">
    <property type="entry name" value="DLP_1"/>
    <property type="match status" value="1"/>
</dbReference>
<dbReference type="InterPro" id="IPR022812">
    <property type="entry name" value="Dynamin"/>
</dbReference>
<dbReference type="InterPro" id="IPR027417">
    <property type="entry name" value="P-loop_NTPase"/>
</dbReference>
<dbReference type="PROSITE" id="PS51718">
    <property type="entry name" value="G_DYNAMIN_2"/>
    <property type="match status" value="1"/>
</dbReference>
<feature type="compositionally biased region" description="Polar residues" evidence="3">
    <location>
        <begin position="586"/>
        <end position="599"/>
    </location>
</feature>
<dbReference type="GO" id="GO:0005737">
    <property type="term" value="C:cytoplasm"/>
    <property type="evidence" value="ECO:0007669"/>
    <property type="project" value="TreeGrafter"/>
</dbReference>
<dbReference type="SMART" id="SM00053">
    <property type="entry name" value="DYNc"/>
    <property type="match status" value="1"/>
</dbReference>
<keyword evidence="7" id="KW-1185">Reference proteome</keyword>
<dbReference type="Pfam" id="PF01031">
    <property type="entry name" value="Dynamin_M"/>
    <property type="match status" value="1"/>
</dbReference>
<evidence type="ECO:0000256" key="1">
    <source>
        <dbReference type="ARBA" id="ARBA00022741"/>
    </source>
</evidence>
<dbReference type="Gene3D" id="1.20.120.1240">
    <property type="entry name" value="Dynamin, middle domain"/>
    <property type="match status" value="1"/>
</dbReference>
<dbReference type="InterPro" id="IPR030381">
    <property type="entry name" value="G_DYNAMIN_dom"/>
</dbReference>
<dbReference type="InterPro" id="IPR045063">
    <property type="entry name" value="Dynamin_N"/>
</dbReference>
<dbReference type="GO" id="GO:0005886">
    <property type="term" value="C:plasma membrane"/>
    <property type="evidence" value="ECO:0007669"/>
    <property type="project" value="TreeGrafter"/>
</dbReference>
<organism evidence="6 7">
    <name type="scientific">Lentithecium fluviatile CBS 122367</name>
    <dbReference type="NCBI Taxonomy" id="1168545"/>
    <lineage>
        <taxon>Eukaryota</taxon>
        <taxon>Fungi</taxon>
        <taxon>Dikarya</taxon>
        <taxon>Ascomycota</taxon>
        <taxon>Pezizomycotina</taxon>
        <taxon>Dothideomycetes</taxon>
        <taxon>Pleosporomycetidae</taxon>
        <taxon>Pleosporales</taxon>
        <taxon>Massarineae</taxon>
        <taxon>Lentitheciaceae</taxon>
        <taxon>Lentithecium</taxon>
    </lineage>
</organism>
<dbReference type="InterPro" id="IPR020850">
    <property type="entry name" value="GED_dom"/>
</dbReference>
<dbReference type="GO" id="GO:0005525">
    <property type="term" value="F:GTP binding"/>
    <property type="evidence" value="ECO:0007669"/>
    <property type="project" value="InterPro"/>
</dbReference>
<dbReference type="PROSITE" id="PS51388">
    <property type="entry name" value="GED"/>
    <property type="match status" value="1"/>
</dbReference>
<dbReference type="PANTHER" id="PTHR11566">
    <property type="entry name" value="DYNAMIN"/>
    <property type="match status" value="1"/>
</dbReference>
<dbReference type="AlphaFoldDB" id="A0A6G1IN98"/>
<evidence type="ECO:0000259" key="5">
    <source>
        <dbReference type="PROSITE" id="PS51718"/>
    </source>
</evidence>
<dbReference type="InterPro" id="IPR000375">
    <property type="entry name" value="Dynamin_stalk"/>
</dbReference>
<evidence type="ECO:0000259" key="4">
    <source>
        <dbReference type="PROSITE" id="PS51388"/>
    </source>
</evidence>
<gene>
    <name evidence="6" type="ORF">K458DRAFT_480206</name>
</gene>
<dbReference type="GO" id="GO:0031623">
    <property type="term" value="P:receptor internalization"/>
    <property type="evidence" value="ECO:0007669"/>
    <property type="project" value="TreeGrafter"/>
</dbReference>
<evidence type="ECO:0000256" key="2">
    <source>
        <dbReference type="ARBA" id="ARBA00023134"/>
    </source>
</evidence>
<proteinExistence type="predicted"/>
<dbReference type="SUPFAM" id="SSF52540">
    <property type="entry name" value="P-loop containing nucleoside triphosphate hydrolases"/>
    <property type="match status" value="1"/>
</dbReference>
<dbReference type="PRINTS" id="PR00195">
    <property type="entry name" value="DYNAMIN"/>
</dbReference>
<evidence type="ECO:0000256" key="3">
    <source>
        <dbReference type="SAM" id="MobiDB-lite"/>
    </source>
</evidence>
<dbReference type="InterPro" id="IPR001401">
    <property type="entry name" value="Dynamin_GTPase"/>
</dbReference>
<accession>A0A6G1IN98</accession>
<dbReference type="GO" id="GO:0005874">
    <property type="term" value="C:microtubule"/>
    <property type="evidence" value="ECO:0007669"/>
    <property type="project" value="TreeGrafter"/>
</dbReference>
<sequence>MAGPARSSYRKPPVRSLPASSPGDGQPSSGTTLVDEHMNVVDGDNIAYASNGTNGYVTPKTERSSTLARTDMSRLSQECESLNLNLENAHVPHVLGKHQKEVISVISKLEGLGLQRLNIPLPKCVVLGEQSTGKSSVIEAISGIRTPRATDTCTRCPLFIKLEPSSDPLDQWRAQVIIRQSYAYDGGRRQKFPGWKANPTPTNVPFAETDSPKVLEELIARAQLAALSPLNDPMEFLHPAALSRDPNTFHRTEFSPNIVCIHISQPESPALSFYDLPGIIGQSESAENQYLVKFVRDLVSEYIKDPDSLILVTCSLENDIANSTAGGFARELKATDRCIGVLTKPDRLPPGSREDRLQAVLDGKSFRLGHGYYVVKNPGQDDIDLGLSHSAARLCEQEFFTTNTPWATTLRNYHVKFGTLNLQSFLSEKLTEQMMTMLPVIREQVNTRLEQVETNLKDIPEPPTHNATRIVSDILLSFSNHVRQEMKAEYPCRSWRNSWESLHKEFLKGLVSMKPTMITTGKLDEGIFAAATPGRSVHDYILIDSEDEGEDTPMSESPETPSRKRKIDLAGSPMPPSPPRSMKPLNSRNQTPSRGTPSRTMDMKPNLPVATDYSKLRSIFQLDRVSLLLKEKSKSRLPDQLDPKVVDDLIIDTLQEWQRPLRKFLEDLERELKEAVKVIFIQHFGQWKGSALWRNAWKIVNEILDINFTEQRTTIAAESLNDELDGPYVFNEDVFARERLNTLEQYRRARYRARVMTYAREMQDSTGRTFTPQEREKLSKDEKKQAIITSEPYEKEVAVVSRVTTYYMLAARRFYESVCIRIESKFFKRLHTSLRDDLDSGLGIHDHETGPQNAIDLLAEPSDRLIQRKELVARKKALIQGLGWLQDLEARYGDGIGPSCQTANGDVNDYRFSSFGPTSTPLAEDMEDITRSRMAGR</sequence>
<dbReference type="Gene3D" id="3.40.50.300">
    <property type="entry name" value="P-loop containing nucleotide triphosphate hydrolases"/>
    <property type="match status" value="1"/>
</dbReference>
<dbReference type="Proteomes" id="UP000799291">
    <property type="component" value="Unassembled WGS sequence"/>
</dbReference>
<protein>
    <submittedName>
        <fullName evidence="6">Interferon-induced GTP-binding protein Mx</fullName>
    </submittedName>
</protein>
<feature type="region of interest" description="Disordered" evidence="3">
    <location>
        <begin position="545"/>
        <end position="605"/>
    </location>
</feature>
<feature type="region of interest" description="Disordered" evidence="3">
    <location>
        <begin position="1"/>
        <end position="31"/>
    </location>
</feature>
<keyword evidence="2" id="KW-0342">GTP-binding</keyword>
<dbReference type="OrthoDB" id="5061070at2759"/>
<dbReference type="GO" id="GO:0003924">
    <property type="term" value="F:GTPase activity"/>
    <property type="evidence" value="ECO:0007669"/>
    <property type="project" value="InterPro"/>
</dbReference>
<evidence type="ECO:0000313" key="6">
    <source>
        <dbReference type="EMBL" id="KAF2679716.1"/>
    </source>
</evidence>
<reference evidence="6" key="1">
    <citation type="journal article" date="2020" name="Stud. Mycol.">
        <title>101 Dothideomycetes genomes: a test case for predicting lifestyles and emergence of pathogens.</title>
        <authorList>
            <person name="Haridas S."/>
            <person name="Albert R."/>
            <person name="Binder M."/>
            <person name="Bloem J."/>
            <person name="Labutti K."/>
            <person name="Salamov A."/>
            <person name="Andreopoulos B."/>
            <person name="Baker S."/>
            <person name="Barry K."/>
            <person name="Bills G."/>
            <person name="Bluhm B."/>
            <person name="Cannon C."/>
            <person name="Castanera R."/>
            <person name="Culley D."/>
            <person name="Daum C."/>
            <person name="Ezra D."/>
            <person name="Gonzalez J."/>
            <person name="Henrissat B."/>
            <person name="Kuo A."/>
            <person name="Liang C."/>
            <person name="Lipzen A."/>
            <person name="Lutzoni F."/>
            <person name="Magnuson J."/>
            <person name="Mondo S."/>
            <person name="Nolan M."/>
            <person name="Ohm R."/>
            <person name="Pangilinan J."/>
            <person name="Park H.-J."/>
            <person name="Ramirez L."/>
            <person name="Alfaro M."/>
            <person name="Sun H."/>
            <person name="Tritt A."/>
            <person name="Yoshinaga Y."/>
            <person name="Zwiers L.-H."/>
            <person name="Turgeon B."/>
            <person name="Goodwin S."/>
            <person name="Spatafora J."/>
            <person name="Crous P."/>
            <person name="Grigoriev I."/>
        </authorList>
    </citation>
    <scope>NUCLEOTIDE SEQUENCE</scope>
    <source>
        <strain evidence="6">CBS 122367</strain>
    </source>
</reference>